<keyword evidence="1" id="KW-0812">Transmembrane</keyword>
<feature type="transmembrane region" description="Helical" evidence="1">
    <location>
        <begin position="285"/>
        <end position="305"/>
    </location>
</feature>
<keyword evidence="1" id="KW-0472">Membrane</keyword>
<comment type="caution">
    <text evidence="2">The sequence shown here is derived from an EMBL/GenBank/DDBJ whole genome shotgun (WGS) entry which is preliminary data.</text>
</comment>
<accession>A0A256G6Q3</accession>
<dbReference type="GO" id="GO:0016757">
    <property type="term" value="F:glycosyltransferase activity"/>
    <property type="evidence" value="ECO:0007669"/>
    <property type="project" value="UniProtKB-KW"/>
</dbReference>
<feature type="transmembrane region" description="Helical" evidence="1">
    <location>
        <begin position="165"/>
        <end position="181"/>
    </location>
</feature>
<feature type="transmembrane region" description="Helical" evidence="1">
    <location>
        <begin position="317"/>
        <end position="339"/>
    </location>
</feature>
<feature type="transmembrane region" description="Helical" evidence="1">
    <location>
        <begin position="345"/>
        <end position="365"/>
    </location>
</feature>
<feature type="transmembrane region" description="Helical" evidence="1">
    <location>
        <begin position="139"/>
        <end position="158"/>
    </location>
</feature>
<organism evidence="2 3">
    <name type="scientific">Brucella pseudogrignonensis</name>
    <dbReference type="NCBI Taxonomy" id="419475"/>
    <lineage>
        <taxon>Bacteria</taxon>
        <taxon>Pseudomonadati</taxon>
        <taxon>Pseudomonadota</taxon>
        <taxon>Alphaproteobacteria</taxon>
        <taxon>Hyphomicrobiales</taxon>
        <taxon>Brucellaceae</taxon>
        <taxon>Brucella/Ochrobactrum group</taxon>
        <taxon>Brucella</taxon>
    </lineage>
</organism>
<dbReference type="EMBL" id="NNRM01000043">
    <property type="protein sequence ID" value="OYR22783.1"/>
    <property type="molecule type" value="Genomic_DNA"/>
</dbReference>
<feature type="transmembrane region" description="Helical" evidence="1">
    <location>
        <begin position="372"/>
        <end position="393"/>
    </location>
</feature>
<reference evidence="2 3" key="1">
    <citation type="submission" date="2017-07" db="EMBL/GenBank/DDBJ databases">
        <title>Phylogenetic study on the rhizospheric bacterium Ochrobactrum sp. A44.</title>
        <authorList>
            <person name="Krzyzanowska D.M."/>
            <person name="Ossowicki A."/>
            <person name="Rajewska M."/>
            <person name="Maciag T."/>
            <person name="Kaczynski Z."/>
            <person name="Czerwicka M."/>
            <person name="Jafra S."/>
        </authorList>
    </citation>
    <scope>NUCLEOTIDE SEQUENCE [LARGE SCALE GENOMIC DNA]</scope>
    <source>
        <strain evidence="2 3">CCUG 30717</strain>
    </source>
</reference>
<keyword evidence="3" id="KW-1185">Reference proteome</keyword>
<evidence type="ECO:0000313" key="3">
    <source>
        <dbReference type="Proteomes" id="UP000216188"/>
    </source>
</evidence>
<feature type="transmembrane region" description="Helical" evidence="1">
    <location>
        <begin position="209"/>
        <end position="228"/>
    </location>
</feature>
<protein>
    <submittedName>
        <fullName evidence="2">Dolichyl-phosphate-mannose-mannosyltransferase family protein</fullName>
    </submittedName>
</protein>
<keyword evidence="2" id="KW-0328">Glycosyltransferase</keyword>
<proteinExistence type="predicted"/>
<dbReference type="RefSeq" id="WP_094544344.1">
    <property type="nucleotide sequence ID" value="NZ_JBHEEM010000021.1"/>
</dbReference>
<evidence type="ECO:0000313" key="2">
    <source>
        <dbReference type="EMBL" id="OYR22783.1"/>
    </source>
</evidence>
<evidence type="ECO:0000256" key="1">
    <source>
        <dbReference type="SAM" id="Phobius"/>
    </source>
</evidence>
<feature type="transmembrane region" description="Helical" evidence="1">
    <location>
        <begin position="84"/>
        <end position="104"/>
    </location>
</feature>
<keyword evidence="2" id="KW-0808">Transferase</keyword>
<feature type="transmembrane region" description="Helical" evidence="1">
    <location>
        <begin position="7"/>
        <end position="25"/>
    </location>
</feature>
<keyword evidence="1" id="KW-1133">Transmembrane helix</keyword>
<dbReference type="Proteomes" id="UP000216188">
    <property type="component" value="Unassembled WGS sequence"/>
</dbReference>
<dbReference type="AlphaFoldDB" id="A0A256G6Q3"/>
<gene>
    <name evidence="2" type="ORF">CEV34_4175</name>
</gene>
<sequence length="480" mass="52192">MSGRSHLPYLLFVGFVCLVLAAAWHRPLMSPDSWVLYDISRWLWHSETVTGIRQYRVATDLPISHPFFYPALIGGLDQVLGTGFRSGLIINALAILALPWFIYLAIEPIAESKKNAVVITGVATAGLCLNWFFLEEVIAGRTIPITACLMALALRFFFLGAQQHRLIFAAKLGLVLGVLALTRFDTLSFSAVLILGTFLVWTGGIKRWLALLIVAALFFVGYSPYLIYSIQCCGTALATETQGIAAIAPPIRPTTYWPATPPTLFEAPAIWMERLARSSFDSGKALVLAFAISPLPMLLVFTSLFPGIVVKRSQRSTLLLILPILALASMALGPVLFSFPQGRYFVLPITFACSIIAAYMGSALFNHSLHSARLNVVVICAGVVGIAGCGYGWSRSTPLLPPSIISAAVECAAGARLLVKGQRGPEIATRGRASTLLEPDNWNDLTNTEKDQFTTEYGVRAIFDPESGSCQRLRNPEHAS</sequence>
<feature type="transmembrane region" description="Helical" evidence="1">
    <location>
        <begin position="116"/>
        <end position="133"/>
    </location>
</feature>
<feature type="transmembrane region" description="Helical" evidence="1">
    <location>
        <begin position="187"/>
        <end position="204"/>
    </location>
</feature>
<name>A0A256G6Q3_9HYPH</name>